<evidence type="ECO:0000256" key="4">
    <source>
        <dbReference type="ARBA" id="ARBA00022692"/>
    </source>
</evidence>
<feature type="transmembrane region" description="Helical" evidence="7">
    <location>
        <begin position="12"/>
        <end position="30"/>
    </location>
</feature>
<dbReference type="RefSeq" id="WP_380695070.1">
    <property type="nucleotide sequence ID" value="NZ_JBHRYR010000003.1"/>
</dbReference>
<feature type="transmembrane region" description="Helical" evidence="7">
    <location>
        <begin position="184"/>
        <end position="204"/>
    </location>
</feature>
<dbReference type="Pfam" id="PF03006">
    <property type="entry name" value="HlyIII"/>
    <property type="match status" value="1"/>
</dbReference>
<reference evidence="9" key="1">
    <citation type="journal article" date="2019" name="Int. J. Syst. Evol. Microbiol.">
        <title>The Global Catalogue of Microorganisms (GCM) 10K type strain sequencing project: providing services to taxonomists for standard genome sequencing and annotation.</title>
        <authorList>
            <consortium name="The Broad Institute Genomics Platform"/>
            <consortium name="The Broad Institute Genome Sequencing Center for Infectious Disease"/>
            <person name="Wu L."/>
            <person name="Ma J."/>
        </authorList>
    </citation>
    <scope>NUCLEOTIDE SEQUENCE [LARGE SCALE GENOMIC DNA]</scope>
    <source>
        <strain evidence="9">IBRC 10765</strain>
    </source>
</reference>
<keyword evidence="6 7" id="KW-0472">Membrane</keyword>
<accession>A0ABV7ZWU6</accession>
<name>A0ABV7ZWU6_9GAMM</name>
<evidence type="ECO:0000256" key="2">
    <source>
        <dbReference type="ARBA" id="ARBA00008488"/>
    </source>
</evidence>
<evidence type="ECO:0000256" key="6">
    <source>
        <dbReference type="ARBA" id="ARBA00023136"/>
    </source>
</evidence>
<feature type="transmembrane region" description="Helical" evidence="7">
    <location>
        <begin position="76"/>
        <end position="94"/>
    </location>
</feature>
<protein>
    <submittedName>
        <fullName evidence="8">Hemolysin III family protein</fullName>
    </submittedName>
</protein>
<evidence type="ECO:0000256" key="1">
    <source>
        <dbReference type="ARBA" id="ARBA00004651"/>
    </source>
</evidence>
<evidence type="ECO:0000256" key="7">
    <source>
        <dbReference type="SAM" id="Phobius"/>
    </source>
</evidence>
<proteinExistence type="inferred from homology"/>
<feature type="transmembrane region" description="Helical" evidence="7">
    <location>
        <begin position="36"/>
        <end position="55"/>
    </location>
</feature>
<dbReference type="InterPro" id="IPR004254">
    <property type="entry name" value="AdipoR/HlyIII-related"/>
</dbReference>
<feature type="transmembrane region" description="Helical" evidence="7">
    <location>
        <begin position="153"/>
        <end position="172"/>
    </location>
</feature>
<comment type="caution">
    <text evidence="8">The sequence shown here is derived from an EMBL/GenBank/DDBJ whole genome shotgun (WGS) entry which is preliminary data.</text>
</comment>
<dbReference type="EMBL" id="JBHRYR010000003">
    <property type="protein sequence ID" value="MFC3852655.1"/>
    <property type="molecule type" value="Genomic_DNA"/>
</dbReference>
<evidence type="ECO:0000313" key="9">
    <source>
        <dbReference type="Proteomes" id="UP001595617"/>
    </source>
</evidence>
<comment type="similarity">
    <text evidence="2">Belongs to the UPF0073 (Hly-III) family.</text>
</comment>
<organism evidence="8 9">
    <name type="scientific">Saccharospirillum mangrovi</name>
    <dbReference type="NCBI Taxonomy" id="2161747"/>
    <lineage>
        <taxon>Bacteria</taxon>
        <taxon>Pseudomonadati</taxon>
        <taxon>Pseudomonadota</taxon>
        <taxon>Gammaproteobacteria</taxon>
        <taxon>Oceanospirillales</taxon>
        <taxon>Saccharospirillaceae</taxon>
        <taxon>Saccharospirillum</taxon>
    </lineage>
</organism>
<keyword evidence="3" id="KW-1003">Cell membrane</keyword>
<dbReference type="PANTHER" id="PTHR20855">
    <property type="entry name" value="ADIPOR/PROGESTIN RECEPTOR-RELATED"/>
    <property type="match status" value="1"/>
</dbReference>
<evidence type="ECO:0000313" key="8">
    <source>
        <dbReference type="EMBL" id="MFC3852655.1"/>
    </source>
</evidence>
<keyword evidence="4 7" id="KW-0812">Transmembrane</keyword>
<sequence length="205" mass="22357">MYHGERLNTFSHLIGAIAAVIGLVVLLVSAAVKTSAIAVVSVSVYGSTLVLLYTASTLYHSVKGRLKPLFQKIDHLAIYGLIAGTYTPFTLITLQGPSGWTLFGVVWGLAVLGMVIEFLPFDRKRILPVIIYLAMGWSIVFALDPLLTALPQLGIWGLVAGGVTYTLGVIFYAFGDRIPHGHGIWHFFVLGGSLFHYFTILFFVL</sequence>
<dbReference type="Proteomes" id="UP001595617">
    <property type="component" value="Unassembled WGS sequence"/>
</dbReference>
<feature type="transmembrane region" description="Helical" evidence="7">
    <location>
        <begin position="126"/>
        <end position="147"/>
    </location>
</feature>
<keyword evidence="9" id="KW-1185">Reference proteome</keyword>
<keyword evidence="5 7" id="KW-1133">Transmembrane helix</keyword>
<dbReference type="InterPro" id="IPR005744">
    <property type="entry name" value="Hy-lIII"/>
</dbReference>
<gene>
    <name evidence="8" type="ORF">ACFOOG_07405</name>
</gene>
<evidence type="ECO:0000256" key="5">
    <source>
        <dbReference type="ARBA" id="ARBA00022989"/>
    </source>
</evidence>
<comment type="subcellular location">
    <subcellularLocation>
        <location evidence="1">Cell membrane</location>
        <topology evidence="1">Multi-pass membrane protein</topology>
    </subcellularLocation>
</comment>
<feature type="transmembrane region" description="Helical" evidence="7">
    <location>
        <begin position="100"/>
        <end position="119"/>
    </location>
</feature>
<dbReference type="NCBIfam" id="TIGR01065">
    <property type="entry name" value="hlyIII"/>
    <property type="match status" value="1"/>
</dbReference>
<evidence type="ECO:0000256" key="3">
    <source>
        <dbReference type="ARBA" id="ARBA00022475"/>
    </source>
</evidence>
<dbReference type="PANTHER" id="PTHR20855:SF3">
    <property type="entry name" value="LD03007P"/>
    <property type="match status" value="1"/>
</dbReference>